<dbReference type="EC" id="1.10.3.-" evidence="14"/>
<evidence type="ECO:0000256" key="3">
    <source>
        <dbReference type="ARBA" id="ARBA00022448"/>
    </source>
</evidence>
<dbReference type="PANTHER" id="PTHR30365">
    <property type="entry name" value="CYTOCHROME D UBIQUINOL OXIDASE"/>
    <property type="match status" value="1"/>
</dbReference>
<organism evidence="14 15">
    <name type="scientific">Endosaccharibacter trunci</name>
    <dbReference type="NCBI Taxonomy" id="2812733"/>
    <lineage>
        <taxon>Bacteria</taxon>
        <taxon>Pseudomonadati</taxon>
        <taxon>Pseudomonadota</taxon>
        <taxon>Alphaproteobacteria</taxon>
        <taxon>Acetobacterales</taxon>
        <taxon>Acetobacteraceae</taxon>
        <taxon>Endosaccharibacter</taxon>
    </lineage>
</organism>
<keyword evidence="10 13" id="KW-1133">Transmembrane helix</keyword>
<reference evidence="14 15" key="1">
    <citation type="submission" date="2022-06" db="EMBL/GenBank/DDBJ databases">
        <title>Endosaccharibacter gen. nov., sp. nov., endophytic bacteria isolated from sugarcane.</title>
        <authorList>
            <person name="Pitiwittayakul N."/>
            <person name="Yukphan P."/>
            <person name="Charoenyingcharoen P."/>
            <person name="Tanasupawat S."/>
        </authorList>
    </citation>
    <scope>NUCLEOTIDE SEQUENCE [LARGE SCALE GENOMIC DNA]</scope>
    <source>
        <strain evidence="14 15">KSS8</strain>
    </source>
</reference>
<feature type="transmembrane region" description="Helical" evidence="13">
    <location>
        <begin position="92"/>
        <end position="116"/>
    </location>
</feature>
<evidence type="ECO:0000256" key="6">
    <source>
        <dbReference type="ARBA" id="ARBA00022617"/>
    </source>
</evidence>
<keyword evidence="14" id="KW-0560">Oxidoreductase</keyword>
<sequence>MDPGFVDLSRLQFALTALYHFLFVPLTLGLSFLLVIMECIYVMTGREIWRQVTRFWGRIFGINFVLGVATGLTMEFEFGTNWSYFSSYAGDIFGAPLAIEGLMAFFLEATFVGLMFFGWNRLSRVGHLFATFMVALGTNLSALWILIANGWMQNPVGARFNPETMRMEVVDFGAVLFNPVAQAKFVHTVSAGYVIASVMVLGVSALYLLQDRWHQVARRSMAVAASFGLAASLSAVVLGDESGYTLSDNQKMKLAAVEAAWHTAPAPAGITVFGFPDARAHVTRAAIDVPWVLGLIATRSLDTPVIGIEELVAKAQDRIVSGLVAYKAVQALKRNPNDLAAREALALHQHDLGYALLLRRSMRDPSQATPAQIEAAAWDTVPDVPVLFWAFRAMAAIGFAMIALFAIAFVLCTLRRFDRRWFLLCAVAALPLPWIAAELGWVVAELGRQPWAIDGVLPTGLAPSSLTRAQLWVTLVGFTLIYGTLAVIEFGLIVRTVRHGPDEHDEAPPLPGNLPATPLVA</sequence>
<keyword evidence="4 13" id="KW-1003">Cell membrane</keyword>
<evidence type="ECO:0000313" key="14">
    <source>
        <dbReference type="EMBL" id="MCQ8278852.1"/>
    </source>
</evidence>
<evidence type="ECO:0000256" key="10">
    <source>
        <dbReference type="ARBA" id="ARBA00022989"/>
    </source>
</evidence>
<comment type="similarity">
    <text evidence="2 13">Belongs to the cytochrome ubiquinol oxidase subunit 1 family.</text>
</comment>
<feature type="transmembrane region" description="Helical" evidence="13">
    <location>
        <begin position="221"/>
        <end position="239"/>
    </location>
</feature>
<evidence type="ECO:0000256" key="2">
    <source>
        <dbReference type="ARBA" id="ARBA00009819"/>
    </source>
</evidence>
<feature type="transmembrane region" description="Helical" evidence="13">
    <location>
        <begin position="421"/>
        <end position="444"/>
    </location>
</feature>
<dbReference type="PANTHER" id="PTHR30365:SF0">
    <property type="entry name" value="CYTOCHROME BD-I UBIQUINOL OXIDASE SUBUNIT 1"/>
    <property type="match status" value="1"/>
</dbReference>
<evidence type="ECO:0000256" key="8">
    <source>
        <dbReference type="ARBA" id="ARBA00022723"/>
    </source>
</evidence>
<keyword evidence="7 13" id="KW-0812">Transmembrane</keyword>
<comment type="subcellular location">
    <subcellularLocation>
        <location evidence="1">Cell inner membrane</location>
        <topology evidence="1">Multi-pass membrane protein</topology>
    </subcellularLocation>
</comment>
<protein>
    <submittedName>
        <fullName evidence="14">Cytochrome ubiquinol oxidase subunit I</fullName>
        <ecNumber evidence="14">1.10.3.-</ecNumber>
    </submittedName>
</protein>
<proteinExistence type="inferred from homology"/>
<evidence type="ECO:0000256" key="9">
    <source>
        <dbReference type="ARBA" id="ARBA00022982"/>
    </source>
</evidence>
<dbReference type="EMBL" id="JAMSKV010000008">
    <property type="protein sequence ID" value="MCQ8278852.1"/>
    <property type="molecule type" value="Genomic_DNA"/>
</dbReference>
<evidence type="ECO:0000256" key="1">
    <source>
        <dbReference type="ARBA" id="ARBA00004429"/>
    </source>
</evidence>
<gene>
    <name evidence="14" type="ORF">NFI95_10350</name>
</gene>
<evidence type="ECO:0000256" key="12">
    <source>
        <dbReference type="ARBA" id="ARBA00023136"/>
    </source>
</evidence>
<keyword evidence="8 13" id="KW-0479">Metal-binding</keyword>
<feature type="transmembrane region" description="Helical" evidence="13">
    <location>
        <begin position="128"/>
        <end position="147"/>
    </location>
</feature>
<evidence type="ECO:0000313" key="15">
    <source>
        <dbReference type="Proteomes" id="UP001524587"/>
    </source>
</evidence>
<keyword evidence="6 13" id="KW-0349">Heme</keyword>
<dbReference type="GO" id="GO:0016491">
    <property type="term" value="F:oxidoreductase activity"/>
    <property type="evidence" value="ECO:0007669"/>
    <property type="project" value="UniProtKB-KW"/>
</dbReference>
<feature type="transmembrane region" description="Helical" evidence="13">
    <location>
        <begin position="20"/>
        <end position="43"/>
    </location>
</feature>
<keyword evidence="11 13" id="KW-0408">Iron</keyword>
<dbReference type="PIRSF" id="PIRSF006446">
    <property type="entry name" value="Cyt_quinol_oxidase_1"/>
    <property type="match status" value="1"/>
</dbReference>
<keyword evidence="12 13" id="KW-0472">Membrane</keyword>
<feature type="transmembrane region" description="Helical" evidence="13">
    <location>
        <begin position="55"/>
        <end position="72"/>
    </location>
</feature>
<evidence type="ECO:0000256" key="11">
    <source>
        <dbReference type="ARBA" id="ARBA00023004"/>
    </source>
</evidence>
<comment type="caution">
    <text evidence="14">The sequence shown here is derived from an EMBL/GenBank/DDBJ whole genome shotgun (WGS) entry which is preliminary data.</text>
</comment>
<dbReference type="Pfam" id="PF01654">
    <property type="entry name" value="Cyt_bd_oxida_I"/>
    <property type="match status" value="1"/>
</dbReference>
<evidence type="ECO:0000256" key="4">
    <source>
        <dbReference type="ARBA" id="ARBA00022475"/>
    </source>
</evidence>
<keyword evidence="3 13" id="KW-0813">Transport</keyword>
<evidence type="ECO:0000256" key="7">
    <source>
        <dbReference type="ARBA" id="ARBA00022692"/>
    </source>
</evidence>
<feature type="transmembrane region" description="Helical" evidence="13">
    <location>
        <begin position="471"/>
        <end position="494"/>
    </location>
</feature>
<keyword evidence="9 13" id="KW-0249">Electron transport</keyword>
<dbReference type="InterPro" id="IPR002585">
    <property type="entry name" value="Cyt-d_ubiquinol_oxidase_su_1"/>
</dbReference>
<name>A0ABT1W9D8_9PROT</name>
<dbReference type="RefSeq" id="WP_422864333.1">
    <property type="nucleotide sequence ID" value="NZ_JAMSKV010000008.1"/>
</dbReference>
<keyword evidence="15" id="KW-1185">Reference proteome</keyword>
<keyword evidence="5" id="KW-0997">Cell inner membrane</keyword>
<dbReference type="Proteomes" id="UP001524587">
    <property type="component" value="Unassembled WGS sequence"/>
</dbReference>
<evidence type="ECO:0000256" key="13">
    <source>
        <dbReference type="PIRNR" id="PIRNR006446"/>
    </source>
</evidence>
<feature type="transmembrane region" description="Helical" evidence="13">
    <location>
        <begin position="389"/>
        <end position="414"/>
    </location>
</feature>
<accession>A0ABT1W9D8</accession>
<evidence type="ECO:0000256" key="5">
    <source>
        <dbReference type="ARBA" id="ARBA00022519"/>
    </source>
</evidence>
<feature type="transmembrane region" description="Helical" evidence="13">
    <location>
        <begin position="185"/>
        <end position="209"/>
    </location>
</feature>